<dbReference type="AlphaFoldDB" id="A0A2K1XMU8"/>
<keyword evidence="2" id="KW-1185">Reference proteome</keyword>
<accession>A0A2K1XMU8</accession>
<dbReference type="Proteomes" id="UP000006729">
    <property type="component" value="Chromosome 15"/>
</dbReference>
<organism evidence="1 2">
    <name type="scientific">Populus trichocarpa</name>
    <name type="common">Western balsam poplar</name>
    <name type="synonym">Populus balsamifera subsp. trichocarpa</name>
    <dbReference type="NCBI Taxonomy" id="3694"/>
    <lineage>
        <taxon>Eukaryota</taxon>
        <taxon>Viridiplantae</taxon>
        <taxon>Streptophyta</taxon>
        <taxon>Embryophyta</taxon>
        <taxon>Tracheophyta</taxon>
        <taxon>Spermatophyta</taxon>
        <taxon>Magnoliopsida</taxon>
        <taxon>eudicotyledons</taxon>
        <taxon>Gunneridae</taxon>
        <taxon>Pentapetalae</taxon>
        <taxon>rosids</taxon>
        <taxon>fabids</taxon>
        <taxon>Malpighiales</taxon>
        <taxon>Salicaceae</taxon>
        <taxon>Saliceae</taxon>
        <taxon>Populus</taxon>
    </lineage>
</organism>
<dbReference type="EMBL" id="CM009304">
    <property type="protein sequence ID" value="PNT02090.1"/>
    <property type="molecule type" value="Genomic_DNA"/>
</dbReference>
<dbReference type="InParanoid" id="A0A2K1XMU8"/>
<sequence length="77" mass="8460">MQSCTDNSILRAANMWCCQSSCNSYIGGNTISVSSYKAPCGVQKMSCYQFIASAHTCPSKDGCVLQSEFHRFSMKTK</sequence>
<evidence type="ECO:0000313" key="1">
    <source>
        <dbReference type="EMBL" id="PNT02090.1"/>
    </source>
</evidence>
<proteinExistence type="predicted"/>
<gene>
    <name evidence="1" type="ORF">POPTR_015G141500</name>
</gene>
<protein>
    <submittedName>
        <fullName evidence="1">Uncharacterized protein</fullName>
    </submittedName>
</protein>
<evidence type="ECO:0000313" key="2">
    <source>
        <dbReference type="Proteomes" id="UP000006729"/>
    </source>
</evidence>
<name>A0A2K1XMU8_POPTR</name>
<reference evidence="1 2" key="1">
    <citation type="journal article" date="2006" name="Science">
        <title>The genome of black cottonwood, Populus trichocarpa (Torr. &amp; Gray).</title>
        <authorList>
            <person name="Tuskan G.A."/>
            <person name="Difazio S."/>
            <person name="Jansson S."/>
            <person name="Bohlmann J."/>
            <person name="Grigoriev I."/>
            <person name="Hellsten U."/>
            <person name="Putnam N."/>
            <person name="Ralph S."/>
            <person name="Rombauts S."/>
            <person name="Salamov A."/>
            <person name="Schein J."/>
            <person name="Sterck L."/>
            <person name="Aerts A."/>
            <person name="Bhalerao R.R."/>
            <person name="Bhalerao R.P."/>
            <person name="Blaudez D."/>
            <person name="Boerjan W."/>
            <person name="Brun A."/>
            <person name="Brunner A."/>
            <person name="Busov V."/>
            <person name="Campbell M."/>
            <person name="Carlson J."/>
            <person name="Chalot M."/>
            <person name="Chapman J."/>
            <person name="Chen G.L."/>
            <person name="Cooper D."/>
            <person name="Coutinho P.M."/>
            <person name="Couturier J."/>
            <person name="Covert S."/>
            <person name="Cronk Q."/>
            <person name="Cunningham R."/>
            <person name="Davis J."/>
            <person name="Degroeve S."/>
            <person name="Dejardin A."/>
            <person name="Depamphilis C."/>
            <person name="Detter J."/>
            <person name="Dirks B."/>
            <person name="Dubchak I."/>
            <person name="Duplessis S."/>
            <person name="Ehlting J."/>
            <person name="Ellis B."/>
            <person name="Gendler K."/>
            <person name="Goodstein D."/>
            <person name="Gribskov M."/>
            <person name="Grimwood J."/>
            <person name="Groover A."/>
            <person name="Gunter L."/>
            <person name="Hamberger B."/>
            <person name="Heinze B."/>
            <person name="Helariutta Y."/>
            <person name="Henrissat B."/>
            <person name="Holligan D."/>
            <person name="Holt R."/>
            <person name="Huang W."/>
            <person name="Islam-Faridi N."/>
            <person name="Jones S."/>
            <person name="Jones-Rhoades M."/>
            <person name="Jorgensen R."/>
            <person name="Joshi C."/>
            <person name="Kangasjarvi J."/>
            <person name="Karlsson J."/>
            <person name="Kelleher C."/>
            <person name="Kirkpatrick R."/>
            <person name="Kirst M."/>
            <person name="Kohler A."/>
            <person name="Kalluri U."/>
            <person name="Larimer F."/>
            <person name="Leebens-Mack J."/>
            <person name="Leple J.C."/>
            <person name="Locascio P."/>
            <person name="Lou Y."/>
            <person name="Lucas S."/>
            <person name="Martin F."/>
            <person name="Montanini B."/>
            <person name="Napoli C."/>
            <person name="Nelson D.R."/>
            <person name="Nelson C."/>
            <person name="Nieminen K."/>
            <person name="Nilsson O."/>
            <person name="Pereda V."/>
            <person name="Peter G."/>
            <person name="Philippe R."/>
            <person name="Pilate G."/>
            <person name="Poliakov A."/>
            <person name="Razumovskaya J."/>
            <person name="Richardson P."/>
            <person name="Rinaldi C."/>
            <person name="Ritland K."/>
            <person name="Rouze P."/>
            <person name="Ryaboy D."/>
            <person name="Schmutz J."/>
            <person name="Schrader J."/>
            <person name="Segerman B."/>
            <person name="Shin H."/>
            <person name="Siddiqui A."/>
            <person name="Sterky F."/>
            <person name="Terry A."/>
            <person name="Tsai C.J."/>
            <person name="Uberbacher E."/>
            <person name="Unneberg P."/>
            <person name="Vahala J."/>
            <person name="Wall K."/>
            <person name="Wessler S."/>
            <person name="Yang G."/>
            <person name="Yin T."/>
            <person name="Douglas C."/>
            <person name="Marra M."/>
            <person name="Sandberg G."/>
            <person name="Van de Peer Y."/>
            <person name="Rokhsar D."/>
        </authorList>
    </citation>
    <scope>NUCLEOTIDE SEQUENCE [LARGE SCALE GENOMIC DNA]</scope>
    <source>
        <strain evidence="2">cv. Nisqually</strain>
    </source>
</reference>